<gene>
    <name evidence="1" type="ORF">MENTE1834_LOCUS29164</name>
</gene>
<dbReference type="EMBL" id="CAVMJV010000045">
    <property type="protein sequence ID" value="CAK5081924.1"/>
    <property type="molecule type" value="Genomic_DNA"/>
</dbReference>
<name>A0ACB0ZSL0_MELEN</name>
<keyword evidence="2" id="KW-1185">Reference proteome</keyword>
<protein>
    <submittedName>
        <fullName evidence="1">Uncharacterized protein</fullName>
    </submittedName>
</protein>
<evidence type="ECO:0000313" key="2">
    <source>
        <dbReference type="Proteomes" id="UP001497535"/>
    </source>
</evidence>
<sequence length="57" mass="7009">MQNIFPKKIIFHLFFFLNYFSHPLTPSFLHLEIHETLNFDKFSSHFLVKVRSIYFKC</sequence>
<accession>A0ACB0ZSL0</accession>
<dbReference type="Proteomes" id="UP001497535">
    <property type="component" value="Unassembled WGS sequence"/>
</dbReference>
<organism evidence="1 2">
    <name type="scientific">Meloidogyne enterolobii</name>
    <name type="common">Root-knot nematode worm</name>
    <name type="synonym">Meloidogyne mayaguensis</name>
    <dbReference type="NCBI Taxonomy" id="390850"/>
    <lineage>
        <taxon>Eukaryota</taxon>
        <taxon>Metazoa</taxon>
        <taxon>Ecdysozoa</taxon>
        <taxon>Nematoda</taxon>
        <taxon>Chromadorea</taxon>
        <taxon>Rhabditida</taxon>
        <taxon>Tylenchina</taxon>
        <taxon>Tylenchomorpha</taxon>
        <taxon>Tylenchoidea</taxon>
        <taxon>Meloidogynidae</taxon>
        <taxon>Meloidogyninae</taxon>
        <taxon>Meloidogyne</taxon>
    </lineage>
</organism>
<comment type="caution">
    <text evidence="1">The sequence shown here is derived from an EMBL/GenBank/DDBJ whole genome shotgun (WGS) entry which is preliminary data.</text>
</comment>
<reference evidence="1" key="1">
    <citation type="submission" date="2023-11" db="EMBL/GenBank/DDBJ databases">
        <authorList>
            <person name="Poullet M."/>
        </authorList>
    </citation>
    <scope>NUCLEOTIDE SEQUENCE</scope>
    <source>
        <strain evidence="1">E1834</strain>
    </source>
</reference>
<proteinExistence type="predicted"/>
<evidence type="ECO:0000313" key="1">
    <source>
        <dbReference type="EMBL" id="CAK5081924.1"/>
    </source>
</evidence>